<dbReference type="InterPro" id="IPR036282">
    <property type="entry name" value="Glutathione-S-Trfase_C_sf"/>
</dbReference>
<gene>
    <name evidence="4" type="ORF">LY89DRAFT_58934</name>
</gene>
<evidence type="ECO:0000256" key="2">
    <source>
        <dbReference type="SAM" id="MobiDB-lite"/>
    </source>
</evidence>
<evidence type="ECO:0000256" key="1">
    <source>
        <dbReference type="ARBA" id="ARBA00007409"/>
    </source>
</evidence>
<reference evidence="4 5" key="1">
    <citation type="submission" date="2015-10" db="EMBL/GenBank/DDBJ databases">
        <title>Full genome of DAOMC 229536 Phialocephala scopiformis, a fungal endophyte of spruce producing the potent anti-insectan compound rugulosin.</title>
        <authorList>
            <consortium name="DOE Joint Genome Institute"/>
            <person name="Walker A.K."/>
            <person name="Frasz S.L."/>
            <person name="Seifert K.A."/>
            <person name="Miller J.D."/>
            <person name="Mondo S.J."/>
            <person name="Labutti K."/>
            <person name="Lipzen A."/>
            <person name="Dockter R."/>
            <person name="Kennedy M."/>
            <person name="Grigoriev I.V."/>
            <person name="Spatafora J.W."/>
        </authorList>
    </citation>
    <scope>NUCLEOTIDE SEQUENCE [LARGE SCALE GENOMIC DNA]</scope>
    <source>
        <strain evidence="4 5">CBS 120377</strain>
    </source>
</reference>
<dbReference type="RefSeq" id="XP_018072031.1">
    <property type="nucleotide sequence ID" value="XM_018209526.1"/>
</dbReference>
<dbReference type="GeneID" id="28819252"/>
<dbReference type="CDD" id="cd03046">
    <property type="entry name" value="GST_N_GTT1_like"/>
    <property type="match status" value="1"/>
</dbReference>
<protein>
    <submittedName>
        <fullName evidence="4">Thioredoxin-like protein</fullName>
    </submittedName>
</protein>
<dbReference type="Pfam" id="PF13409">
    <property type="entry name" value="GST_N_2"/>
    <property type="match status" value="1"/>
</dbReference>
<dbReference type="SFLD" id="SFLDS00019">
    <property type="entry name" value="Glutathione_Transferase_(cytos"/>
    <property type="match status" value="1"/>
</dbReference>
<feature type="compositionally biased region" description="Polar residues" evidence="2">
    <location>
        <begin position="1"/>
        <end position="10"/>
    </location>
</feature>
<keyword evidence="5" id="KW-1185">Reference proteome</keyword>
<name>A0A194XBZ1_MOLSC</name>
<dbReference type="STRING" id="149040.A0A194XBZ1"/>
<sequence length="236" mass="27369">MAETKTNAEVSNPGKPTLHHLDHSQSQRILWLLEELSIPYNLVLYKRDENKRSPPELSKVHPLGRSPVLITPDGKVLTESMTIATYLLETYDPSKKFASNDWIRDMTLTSFSGTSLLDLADTELLFDLAAKHTPWPFVYITRKIKKSYDSFFSAAEFKKDMEFLTQELGEQEWFNGKEPGRADFMLSWPMDMIAARGYVDFEKDWKTLHAWRMRILARPAWKSAIDKGEGYDLRSW</sequence>
<dbReference type="Pfam" id="PF00043">
    <property type="entry name" value="GST_C"/>
    <property type="match status" value="1"/>
</dbReference>
<accession>A0A194XBZ1</accession>
<dbReference type="Gene3D" id="3.40.30.10">
    <property type="entry name" value="Glutaredoxin"/>
    <property type="match status" value="1"/>
</dbReference>
<dbReference type="InterPro" id="IPR004045">
    <property type="entry name" value="Glutathione_S-Trfase_N"/>
</dbReference>
<dbReference type="InterPro" id="IPR040079">
    <property type="entry name" value="Glutathione_S-Trfase"/>
</dbReference>
<organism evidence="4 5">
    <name type="scientific">Mollisia scopiformis</name>
    <name type="common">Conifer needle endophyte fungus</name>
    <name type="synonym">Phialocephala scopiformis</name>
    <dbReference type="NCBI Taxonomy" id="149040"/>
    <lineage>
        <taxon>Eukaryota</taxon>
        <taxon>Fungi</taxon>
        <taxon>Dikarya</taxon>
        <taxon>Ascomycota</taxon>
        <taxon>Pezizomycotina</taxon>
        <taxon>Leotiomycetes</taxon>
        <taxon>Helotiales</taxon>
        <taxon>Mollisiaceae</taxon>
        <taxon>Mollisia</taxon>
    </lineage>
</organism>
<dbReference type="InParanoid" id="A0A194XBZ1"/>
<dbReference type="PANTHER" id="PTHR44051:SF9">
    <property type="entry name" value="GLUTATHIONE S-TRANSFERASE 1"/>
    <property type="match status" value="1"/>
</dbReference>
<evidence type="ECO:0000313" key="5">
    <source>
        <dbReference type="Proteomes" id="UP000070700"/>
    </source>
</evidence>
<dbReference type="KEGG" id="psco:LY89DRAFT_58934"/>
<dbReference type="InterPro" id="IPR004046">
    <property type="entry name" value="GST_C"/>
</dbReference>
<dbReference type="Gene3D" id="1.20.1050.10">
    <property type="match status" value="1"/>
</dbReference>
<dbReference type="SUPFAM" id="SSF52833">
    <property type="entry name" value="Thioredoxin-like"/>
    <property type="match status" value="1"/>
</dbReference>
<dbReference type="PROSITE" id="PS50404">
    <property type="entry name" value="GST_NTER"/>
    <property type="match status" value="1"/>
</dbReference>
<dbReference type="Proteomes" id="UP000070700">
    <property type="component" value="Unassembled WGS sequence"/>
</dbReference>
<feature type="region of interest" description="Disordered" evidence="2">
    <location>
        <begin position="1"/>
        <end position="20"/>
    </location>
</feature>
<proteinExistence type="inferred from homology"/>
<evidence type="ECO:0000259" key="3">
    <source>
        <dbReference type="PROSITE" id="PS50404"/>
    </source>
</evidence>
<dbReference type="EMBL" id="KQ947414">
    <property type="protein sequence ID" value="KUJ17676.1"/>
    <property type="molecule type" value="Genomic_DNA"/>
</dbReference>
<evidence type="ECO:0000313" key="4">
    <source>
        <dbReference type="EMBL" id="KUJ17676.1"/>
    </source>
</evidence>
<dbReference type="AlphaFoldDB" id="A0A194XBZ1"/>
<feature type="domain" description="GST N-terminal" evidence="3">
    <location>
        <begin position="14"/>
        <end position="95"/>
    </location>
</feature>
<comment type="similarity">
    <text evidence="1">Belongs to the GST superfamily.</text>
</comment>
<dbReference type="SUPFAM" id="SSF47616">
    <property type="entry name" value="GST C-terminal domain-like"/>
    <property type="match status" value="1"/>
</dbReference>
<dbReference type="SFLD" id="SFLDG00358">
    <property type="entry name" value="Main_(cytGST)"/>
    <property type="match status" value="1"/>
</dbReference>
<dbReference type="PANTHER" id="PTHR44051">
    <property type="entry name" value="GLUTATHIONE S-TRANSFERASE-RELATED"/>
    <property type="match status" value="1"/>
</dbReference>
<dbReference type="InterPro" id="IPR036249">
    <property type="entry name" value="Thioredoxin-like_sf"/>
</dbReference>
<dbReference type="OrthoDB" id="2309723at2759"/>